<dbReference type="PANTHER" id="PTHR43245">
    <property type="entry name" value="BIFUNCTIONAL POLYMYXIN RESISTANCE PROTEIN ARNA"/>
    <property type="match status" value="1"/>
</dbReference>
<dbReference type="Gene3D" id="3.40.50.720">
    <property type="entry name" value="NAD(P)-binding Rossmann-like Domain"/>
    <property type="match status" value="1"/>
</dbReference>
<sequence>MSARRSAVIVFGGAGFIGTHLLERLAHTGRYGRVISYDIRAAKAPVAGVEYVTGDVREPISLDGDLSGAEIYNLAAIHTTPGHEDWEYFWTNVLGASHVCDFASRIGTTFLLFTASISVYGPSEEPVDEGTPPAPVSAYGRSKFQAEGIHRSWVENGSDRQLVIVRPAVIFGPGEGGNFTKLASLLARKRFVYPGRRETIKSCGYVEELVDSMEFARDLNRRTFTYNFSYPERTTSEHICNAFVRAAGFAAPRWVVPLPLMLAAAFGFEILGKLGLRTSINRERVLKLARSTNVLPTALVEAGYRYRTDVESALRDWGQKTGGTYR</sequence>
<dbReference type="InterPro" id="IPR036291">
    <property type="entry name" value="NAD(P)-bd_dom_sf"/>
</dbReference>
<keyword evidence="3" id="KW-1185">Reference proteome</keyword>
<gene>
    <name evidence="2" type="ORF">MWN33_00040</name>
</gene>
<reference evidence="2 3" key="1">
    <citation type="submission" date="2022-04" db="EMBL/GenBank/DDBJ databases">
        <authorList>
            <person name="Grouzdev D.S."/>
            <person name="Pantiukh K.S."/>
            <person name="Krutkina M.S."/>
        </authorList>
    </citation>
    <scope>NUCLEOTIDE SEQUENCE [LARGE SCALE GENOMIC DNA]</scope>
    <source>
        <strain evidence="2 3">Jip08</strain>
    </source>
</reference>
<name>A0ABT0DGT5_9HYPH</name>
<accession>A0ABT0DGT5</accession>
<dbReference type="RefSeq" id="WP_247197994.1">
    <property type="nucleotide sequence ID" value="NZ_JALKCG010000001.1"/>
</dbReference>
<dbReference type="PANTHER" id="PTHR43245:SF58">
    <property type="entry name" value="BLL5923 PROTEIN"/>
    <property type="match status" value="1"/>
</dbReference>
<reference evidence="3" key="2">
    <citation type="submission" date="2023-07" db="EMBL/GenBank/DDBJ databases">
        <title>Ancylobacter moscoviensis sp. nov., facultatively methylotrophic bacteria from activated sludge and the reclassification of Starkeya novella (Starkey 1934) Kelly et al. 2000 as Ancylobacter novellus comb. nov., Starkeya koreensis Im et al. 2006 as Ancylobacter koreensis comb.nov., Angulomicrobium tetraedrale Vasil'eva et al. 1986 as Ancylobacter tetraedralis comb. nov., Angulomicrobium amanitiforme Fritz et al. 2004 as Ancylobacter amanitiformis comb. nov. and Methylorhabdus multivorans Doronina et al. 1996 as Ancylobacter multivorans comb. nov. and emended description of the genus Ancylobacter.</title>
        <authorList>
            <person name="Doronina N."/>
            <person name="Chemodurova A."/>
            <person name="Grouzdev D."/>
            <person name="Koziaeva V."/>
            <person name="Shi W."/>
            <person name="Wu L."/>
            <person name="Kaparullina E."/>
        </authorList>
    </citation>
    <scope>NUCLEOTIDE SEQUENCE [LARGE SCALE GENOMIC DNA]</scope>
    <source>
        <strain evidence="3">Jip08</strain>
    </source>
</reference>
<dbReference type="Pfam" id="PF01370">
    <property type="entry name" value="Epimerase"/>
    <property type="match status" value="1"/>
</dbReference>
<dbReference type="InterPro" id="IPR001509">
    <property type="entry name" value="Epimerase_deHydtase"/>
</dbReference>
<proteinExistence type="predicted"/>
<protein>
    <submittedName>
        <fullName evidence="2">NAD-dependent epimerase/dehydratase family protein</fullName>
    </submittedName>
</protein>
<dbReference type="Proteomes" id="UP001202867">
    <property type="component" value="Unassembled WGS sequence"/>
</dbReference>
<evidence type="ECO:0000313" key="3">
    <source>
        <dbReference type="Proteomes" id="UP001202867"/>
    </source>
</evidence>
<evidence type="ECO:0000313" key="2">
    <source>
        <dbReference type="EMBL" id="MCK0206419.1"/>
    </source>
</evidence>
<evidence type="ECO:0000259" key="1">
    <source>
        <dbReference type="Pfam" id="PF01370"/>
    </source>
</evidence>
<dbReference type="EMBL" id="JALKCG010000001">
    <property type="protein sequence ID" value="MCK0206419.1"/>
    <property type="molecule type" value="Genomic_DNA"/>
</dbReference>
<comment type="caution">
    <text evidence="2">The sequence shown here is derived from an EMBL/GenBank/DDBJ whole genome shotgun (WGS) entry which is preliminary data.</text>
</comment>
<dbReference type="InterPro" id="IPR050177">
    <property type="entry name" value="Lipid_A_modif_metabolic_enz"/>
</dbReference>
<feature type="domain" description="NAD-dependent epimerase/dehydratase" evidence="1">
    <location>
        <begin position="8"/>
        <end position="216"/>
    </location>
</feature>
<organism evidence="2 3">
    <name type="scientific">Ancylobacter koreensis</name>
    <dbReference type="NCBI Taxonomy" id="266121"/>
    <lineage>
        <taxon>Bacteria</taxon>
        <taxon>Pseudomonadati</taxon>
        <taxon>Pseudomonadota</taxon>
        <taxon>Alphaproteobacteria</taxon>
        <taxon>Hyphomicrobiales</taxon>
        <taxon>Xanthobacteraceae</taxon>
        <taxon>Ancylobacter</taxon>
    </lineage>
</organism>
<dbReference type="SUPFAM" id="SSF51735">
    <property type="entry name" value="NAD(P)-binding Rossmann-fold domains"/>
    <property type="match status" value="1"/>
</dbReference>